<dbReference type="Pfam" id="PF01302">
    <property type="entry name" value="CAP_GLY"/>
    <property type="match status" value="1"/>
</dbReference>
<dbReference type="InterPro" id="IPR000938">
    <property type="entry name" value="CAP-Gly_domain"/>
</dbReference>
<dbReference type="PANTHER" id="PTHR46652:SF3">
    <property type="entry name" value="LEUCINE-RICH REPEAT-CONTAINING PROTEIN 9"/>
    <property type="match status" value="1"/>
</dbReference>
<reference evidence="5 6" key="1">
    <citation type="submission" date="2016-02" db="EMBL/GenBank/DDBJ databases">
        <title>Comparative genomic and transcriptomic foundation for Pichia pastoris.</title>
        <authorList>
            <person name="Love K.R."/>
            <person name="Shah K.A."/>
            <person name="Whittaker C.A."/>
            <person name="Wu J."/>
            <person name="Bartlett M.C."/>
            <person name="Ma D."/>
            <person name="Leeson R.L."/>
            <person name="Priest M."/>
            <person name="Young S.K."/>
            <person name="Love J.C."/>
        </authorList>
    </citation>
    <scope>NUCLEOTIDE SEQUENCE [LARGE SCALE GENOMIC DNA]</scope>
    <source>
        <strain evidence="5 6">ATCC 28485</strain>
    </source>
</reference>
<evidence type="ECO:0000313" key="6">
    <source>
        <dbReference type="Proteomes" id="UP000094565"/>
    </source>
</evidence>
<dbReference type="PROSITE" id="PS00845">
    <property type="entry name" value="CAP_GLY_1"/>
    <property type="match status" value="1"/>
</dbReference>
<name>A0A1B2JDQ9_PICPA</name>
<dbReference type="EMBL" id="CP014585">
    <property type="protein sequence ID" value="ANZ75898.1"/>
    <property type="molecule type" value="Genomic_DNA"/>
</dbReference>
<dbReference type="InterPro" id="IPR001611">
    <property type="entry name" value="Leu-rich_rpt"/>
</dbReference>
<sequence length="519" mass="59462">MNDADDLYEIDDRVSVQGDRGTVRYVGEIEKWPGIEAIGIDWDRAERGKNNGTVNGVCYFKTRLGLNSASFMKNMNKFDRRRNFIEAIVYKYGNEESLSATKHHERIDLKASDADKDVDKIQFGTKMVESFGFDNLSKIQGDFFNLEIVSLATLGIYKTDLRDDFHISELLPNLVDLDLSSNLLKDLSEVFNLIIQLPKLQALNLNENRFTNLDLSSCKNLKPLALKTLQLTSTYMKDLSFLSYLPELTNLALSGNSYSNLQFESIVKQMPSTLSNLDFSHNLITFVDFTMFKRNNIETINLFGNNITKIIPHVTKVSSINFNQNQITEWSLVDEISQLDLKAINITFNPLFEKSSEDQLYQLLGRLNANLSTLDGSLITATQKESLELYFIQQVRSHKIDYPRALKRWRQLCDSYNIEADPDQRIVSKHSTTIASILLNFNIVDKDRSFPIIAFPNHTVLKLKGSICEQIDSNILQINIYFIINETSVRQQMDDDLRTLNTYGLSNLQNIYVERVSLK</sequence>
<keyword evidence="2" id="KW-0677">Repeat</keyword>
<evidence type="ECO:0000256" key="3">
    <source>
        <dbReference type="ARBA" id="ARBA00023186"/>
    </source>
</evidence>
<proteinExistence type="predicted"/>
<dbReference type="SMART" id="SM01052">
    <property type="entry name" value="CAP_GLY"/>
    <property type="match status" value="1"/>
</dbReference>
<dbReference type="SUPFAM" id="SSF52047">
    <property type="entry name" value="RNI-like"/>
    <property type="match status" value="1"/>
</dbReference>
<accession>A0A1B2JDQ9</accession>
<organism evidence="5 6">
    <name type="scientific">Komagataella pastoris</name>
    <name type="common">Yeast</name>
    <name type="synonym">Pichia pastoris</name>
    <dbReference type="NCBI Taxonomy" id="4922"/>
    <lineage>
        <taxon>Eukaryota</taxon>
        <taxon>Fungi</taxon>
        <taxon>Dikarya</taxon>
        <taxon>Ascomycota</taxon>
        <taxon>Saccharomycotina</taxon>
        <taxon>Pichiomycetes</taxon>
        <taxon>Pichiales</taxon>
        <taxon>Pichiaceae</taxon>
        <taxon>Komagataella</taxon>
    </lineage>
</organism>
<dbReference type="InterPro" id="IPR003591">
    <property type="entry name" value="Leu-rich_rpt_typical-subtyp"/>
</dbReference>
<dbReference type="InterPro" id="IPR050836">
    <property type="entry name" value="SDS22/Internalin_LRR"/>
</dbReference>
<evidence type="ECO:0000256" key="1">
    <source>
        <dbReference type="ARBA" id="ARBA00022614"/>
    </source>
</evidence>
<dbReference type="PROSITE" id="PS51450">
    <property type="entry name" value="LRR"/>
    <property type="match status" value="1"/>
</dbReference>
<keyword evidence="6" id="KW-1185">Reference proteome</keyword>
<gene>
    <name evidence="5" type="primary">PAC2</name>
    <name evidence="5" type="ORF">ATY40_BA7502528</name>
</gene>
<feature type="domain" description="CAP-Gly" evidence="4">
    <location>
        <begin position="38"/>
        <end position="73"/>
    </location>
</feature>
<evidence type="ECO:0000313" key="5">
    <source>
        <dbReference type="EMBL" id="ANZ75898.1"/>
    </source>
</evidence>
<dbReference type="SMART" id="SM00369">
    <property type="entry name" value="LRR_TYP"/>
    <property type="match status" value="2"/>
</dbReference>
<evidence type="ECO:0000256" key="2">
    <source>
        <dbReference type="ARBA" id="ARBA00022737"/>
    </source>
</evidence>
<dbReference type="PROSITE" id="PS50245">
    <property type="entry name" value="CAP_GLY_2"/>
    <property type="match status" value="1"/>
</dbReference>
<dbReference type="Gene3D" id="2.30.30.190">
    <property type="entry name" value="CAP Gly-rich-like domain"/>
    <property type="match status" value="1"/>
</dbReference>
<dbReference type="OrthoDB" id="5273213at2759"/>
<dbReference type="PANTHER" id="PTHR46652">
    <property type="entry name" value="LEUCINE-RICH REPEAT AND IQ DOMAIN-CONTAINING PROTEIN 1-RELATED"/>
    <property type="match status" value="1"/>
</dbReference>
<evidence type="ECO:0000259" key="4">
    <source>
        <dbReference type="PROSITE" id="PS50245"/>
    </source>
</evidence>
<keyword evidence="3" id="KW-0143">Chaperone</keyword>
<dbReference type="SUPFAM" id="SSF54236">
    <property type="entry name" value="Ubiquitin-like"/>
    <property type="match status" value="1"/>
</dbReference>
<dbReference type="SUPFAM" id="SSF74924">
    <property type="entry name" value="Cap-Gly domain"/>
    <property type="match status" value="1"/>
</dbReference>
<dbReference type="AlphaFoldDB" id="A0A1B2JDQ9"/>
<keyword evidence="1" id="KW-0433">Leucine-rich repeat</keyword>
<protein>
    <submittedName>
        <fullName evidence="5">BA75_02528T0</fullName>
    </submittedName>
</protein>
<dbReference type="InterPro" id="IPR029071">
    <property type="entry name" value="Ubiquitin-like_domsf"/>
</dbReference>
<dbReference type="Gene3D" id="3.80.10.10">
    <property type="entry name" value="Ribonuclease Inhibitor"/>
    <property type="match status" value="2"/>
</dbReference>
<dbReference type="InterPro" id="IPR032675">
    <property type="entry name" value="LRR_dom_sf"/>
</dbReference>
<dbReference type="Proteomes" id="UP000094565">
    <property type="component" value="Chromosome 2"/>
</dbReference>
<dbReference type="InterPro" id="IPR036859">
    <property type="entry name" value="CAP-Gly_dom_sf"/>
</dbReference>